<protein>
    <submittedName>
        <fullName evidence="2">Uncharacterized protein</fullName>
    </submittedName>
</protein>
<dbReference type="Proteomes" id="UP000609064">
    <property type="component" value="Unassembled WGS sequence"/>
</dbReference>
<feature type="transmembrane region" description="Helical" evidence="1">
    <location>
        <begin position="12"/>
        <end position="34"/>
    </location>
</feature>
<reference evidence="2" key="2">
    <citation type="submission" date="2020-09" db="EMBL/GenBank/DDBJ databases">
        <authorList>
            <person name="Sun Q."/>
            <person name="Zhou Y."/>
        </authorList>
    </citation>
    <scope>NUCLEOTIDE SEQUENCE</scope>
    <source>
        <strain evidence="2">CGMCC 1.15958</strain>
    </source>
</reference>
<keyword evidence="1" id="KW-1133">Transmembrane helix</keyword>
<feature type="transmembrane region" description="Helical" evidence="1">
    <location>
        <begin position="46"/>
        <end position="67"/>
    </location>
</feature>
<evidence type="ECO:0000313" key="3">
    <source>
        <dbReference type="Proteomes" id="UP000609064"/>
    </source>
</evidence>
<feature type="transmembrane region" description="Helical" evidence="1">
    <location>
        <begin position="79"/>
        <end position="97"/>
    </location>
</feature>
<keyword evidence="1" id="KW-0472">Membrane</keyword>
<keyword evidence="1" id="KW-0812">Transmembrane</keyword>
<dbReference type="AlphaFoldDB" id="A0A917DL04"/>
<feature type="transmembrane region" description="Helical" evidence="1">
    <location>
        <begin position="117"/>
        <end position="137"/>
    </location>
</feature>
<proteinExistence type="predicted"/>
<evidence type="ECO:0000256" key="1">
    <source>
        <dbReference type="SAM" id="Phobius"/>
    </source>
</evidence>
<name>A0A917DL04_9BACT</name>
<evidence type="ECO:0000313" key="2">
    <source>
        <dbReference type="EMBL" id="GGD46078.1"/>
    </source>
</evidence>
<dbReference type="RefSeq" id="WP_188764689.1">
    <property type="nucleotide sequence ID" value="NZ_BMKK01000001.1"/>
</dbReference>
<comment type="caution">
    <text evidence="2">The sequence shown here is derived from an EMBL/GenBank/DDBJ whole genome shotgun (WGS) entry which is preliminary data.</text>
</comment>
<organism evidence="2 3">
    <name type="scientific">Emticicia aquatilis</name>
    <dbReference type="NCBI Taxonomy" id="1537369"/>
    <lineage>
        <taxon>Bacteria</taxon>
        <taxon>Pseudomonadati</taxon>
        <taxon>Bacteroidota</taxon>
        <taxon>Cytophagia</taxon>
        <taxon>Cytophagales</taxon>
        <taxon>Leadbetterellaceae</taxon>
        <taxon>Emticicia</taxon>
    </lineage>
</organism>
<gene>
    <name evidence="2" type="ORF">GCM10011514_07630</name>
</gene>
<keyword evidence="3" id="KW-1185">Reference proteome</keyword>
<sequence>MTLQKRFDQIPIELKVFAAFAIIVTFLSFLLPLILEKELWQKTIKYTGWSPATTYMFCIVMVFSSVFRNNHPKHIIPRMGIVLLLSIQIYFGSQQQLLVDERRNFTNPYLIISEYQYIWTILIPAFWLLVILLSPNIKRFYRAISQKSN</sequence>
<dbReference type="EMBL" id="BMKK01000001">
    <property type="protein sequence ID" value="GGD46078.1"/>
    <property type="molecule type" value="Genomic_DNA"/>
</dbReference>
<reference evidence="2" key="1">
    <citation type="journal article" date="2014" name="Int. J. Syst. Evol. Microbiol.">
        <title>Complete genome sequence of Corynebacterium casei LMG S-19264T (=DSM 44701T), isolated from a smear-ripened cheese.</title>
        <authorList>
            <consortium name="US DOE Joint Genome Institute (JGI-PGF)"/>
            <person name="Walter F."/>
            <person name="Albersmeier A."/>
            <person name="Kalinowski J."/>
            <person name="Ruckert C."/>
        </authorList>
    </citation>
    <scope>NUCLEOTIDE SEQUENCE</scope>
    <source>
        <strain evidence="2">CGMCC 1.15958</strain>
    </source>
</reference>
<accession>A0A917DL04</accession>